<reference evidence="1 2" key="1">
    <citation type="submission" date="2023-04" db="EMBL/GenBank/DDBJ databases">
        <title>The genome sequence of Polyangium sorediatum DSM14670.</title>
        <authorList>
            <person name="Zhang X."/>
        </authorList>
    </citation>
    <scope>NUCLEOTIDE SEQUENCE [LARGE SCALE GENOMIC DNA]</scope>
    <source>
        <strain evidence="1 2">DSM 14670</strain>
    </source>
</reference>
<keyword evidence="2" id="KW-1185">Reference proteome</keyword>
<organism evidence="1 2">
    <name type="scientific">Polyangium sorediatum</name>
    <dbReference type="NCBI Taxonomy" id="889274"/>
    <lineage>
        <taxon>Bacteria</taxon>
        <taxon>Pseudomonadati</taxon>
        <taxon>Myxococcota</taxon>
        <taxon>Polyangia</taxon>
        <taxon>Polyangiales</taxon>
        <taxon>Polyangiaceae</taxon>
        <taxon>Polyangium</taxon>
    </lineage>
</organism>
<comment type="caution">
    <text evidence="1">The sequence shown here is derived from an EMBL/GenBank/DDBJ whole genome shotgun (WGS) entry which is preliminary data.</text>
</comment>
<dbReference type="Proteomes" id="UP001160301">
    <property type="component" value="Unassembled WGS sequence"/>
</dbReference>
<name>A0ABT6NY23_9BACT</name>
<dbReference type="RefSeq" id="WP_136966653.1">
    <property type="nucleotide sequence ID" value="NZ_JARZHI010000028.1"/>
</dbReference>
<evidence type="ECO:0000313" key="2">
    <source>
        <dbReference type="Proteomes" id="UP001160301"/>
    </source>
</evidence>
<sequence length="797" mass="89067">MAPTGAGKTLVGRWLDARYGWTFLQAESWADVELPSQGRVYVDLASTAGLSVEALEGTPAEVAICVACPNPPPEKSESPNNGLYDHGVPRLPSLPGEKLGQAVAHSLFTILHTQHAAVWADALLKWVTKRVKPGGGFDAGRVRELLSHEDMLALFETPGELIGFLGIVEYAGLDRFEDRERQVKDPLWLVRIWLKALLERDDRRCAPGTTELLRMCGPEMLRDMEMERLRRGFGPALCESCWIELVPRGHAPELNRDRLLSVLDAAESDVVPQLRALLAPDGASVIAGLKAIGVLAERHDHCWFIRPTWISNAIASVAIASLYDDAPSGLGSLLLYPGTSESALHRLIDDVRAGDFRGIEACMKAGEPTSPEQMAALDGVFRAIGIALMRGVSPPPMDWVHTIWARQMRYTFQRYTNWPPIPLLQVAQHEHRGATSTDVWLFAAFSISRALTEAGVEIDRSALNPWRGLPEDAGEKNLFFEALSSIQWVGRARTENGDSGPLGLLAYRLGAALLDRFGVLHRHHRLLELQTPDLLVMLASGAELEIQPSEREPLLFLSFGLEALEEACERRGMEVVDVLRWCWRCWMSNKDIWRFPPFRWIGRGGFGPKHEDAQHIWKLASADVLPEVFYRQLAEMPEVWPWLTEPIWARWLDLWSKQEGRWSNDATVFSALPKALALEAVRDGRVDPWCHGVREVLWKRMPDALLELVDELAALPPNPHPRVQDSGGPISSLVYAAPAEHCPRLVERARTWLSAPSTYPGVVGWVRRWLARVVEQRSPGWREAYALILQAHGNIGK</sequence>
<protein>
    <submittedName>
        <fullName evidence="1">Uncharacterized protein</fullName>
    </submittedName>
</protein>
<accession>A0ABT6NY23</accession>
<dbReference type="EMBL" id="JARZHI010000028">
    <property type="protein sequence ID" value="MDI1433252.1"/>
    <property type="molecule type" value="Genomic_DNA"/>
</dbReference>
<gene>
    <name evidence="1" type="ORF">QHF89_27395</name>
</gene>
<proteinExistence type="predicted"/>
<evidence type="ECO:0000313" key="1">
    <source>
        <dbReference type="EMBL" id="MDI1433252.1"/>
    </source>
</evidence>